<comment type="caution">
    <text evidence="1">The sequence shown here is derived from an EMBL/GenBank/DDBJ whole genome shotgun (WGS) entry which is preliminary data.</text>
</comment>
<accession>A0A9D1TE07</accession>
<dbReference type="AlphaFoldDB" id="A0A9D1TE07"/>
<dbReference type="EMBL" id="DVOT01000190">
    <property type="protein sequence ID" value="HIV28392.1"/>
    <property type="molecule type" value="Genomic_DNA"/>
</dbReference>
<reference evidence="1" key="1">
    <citation type="submission" date="2020-10" db="EMBL/GenBank/DDBJ databases">
        <authorList>
            <person name="Gilroy R."/>
        </authorList>
    </citation>
    <scope>NUCLEOTIDE SEQUENCE</scope>
    <source>
        <strain evidence="1">CHK183-6373</strain>
    </source>
</reference>
<evidence type="ECO:0000313" key="1">
    <source>
        <dbReference type="EMBL" id="HIV28392.1"/>
    </source>
</evidence>
<name>A0A9D1TE07_9FIRM</name>
<sequence length="82" mass="9059">MERGKTNAENRMFVSTNIRILPSLSIARFVYKRLNILLAGYAQRFSHPGKGGLCFADGRSGGVADNDFPILLLEKEDFIAGL</sequence>
<organism evidence="1 2">
    <name type="scientific">Candidatus Ornithocaccomicrobium faecavium</name>
    <dbReference type="NCBI Taxonomy" id="2840890"/>
    <lineage>
        <taxon>Bacteria</taxon>
        <taxon>Bacillati</taxon>
        <taxon>Bacillota</taxon>
        <taxon>Clostridia</taxon>
        <taxon>Candidatus Ornithocaccomicrobium</taxon>
    </lineage>
</organism>
<dbReference type="Proteomes" id="UP000886884">
    <property type="component" value="Unassembled WGS sequence"/>
</dbReference>
<reference evidence="1" key="2">
    <citation type="journal article" date="2021" name="PeerJ">
        <title>Extensive microbial diversity within the chicken gut microbiome revealed by metagenomics and culture.</title>
        <authorList>
            <person name="Gilroy R."/>
            <person name="Ravi A."/>
            <person name="Getino M."/>
            <person name="Pursley I."/>
            <person name="Horton D.L."/>
            <person name="Alikhan N.F."/>
            <person name="Baker D."/>
            <person name="Gharbi K."/>
            <person name="Hall N."/>
            <person name="Watson M."/>
            <person name="Adriaenssens E.M."/>
            <person name="Foster-Nyarko E."/>
            <person name="Jarju S."/>
            <person name="Secka A."/>
            <person name="Antonio M."/>
            <person name="Oren A."/>
            <person name="Chaudhuri R.R."/>
            <person name="La Ragione R."/>
            <person name="Hildebrand F."/>
            <person name="Pallen M.J."/>
        </authorList>
    </citation>
    <scope>NUCLEOTIDE SEQUENCE</scope>
    <source>
        <strain evidence="1">CHK183-6373</strain>
    </source>
</reference>
<gene>
    <name evidence="1" type="ORF">IAA64_10495</name>
</gene>
<proteinExistence type="predicted"/>
<protein>
    <submittedName>
        <fullName evidence="1">Uncharacterized protein</fullName>
    </submittedName>
</protein>
<evidence type="ECO:0000313" key="2">
    <source>
        <dbReference type="Proteomes" id="UP000886884"/>
    </source>
</evidence>